<gene>
    <name evidence="1" type="ORF">Q5741_01470</name>
</gene>
<evidence type="ECO:0000313" key="2">
    <source>
        <dbReference type="Proteomes" id="UP001240171"/>
    </source>
</evidence>
<dbReference type="Pfam" id="PF07307">
    <property type="entry name" value="HEPPP_synt_1"/>
    <property type="match status" value="1"/>
</dbReference>
<dbReference type="InterPro" id="IPR009920">
    <property type="entry name" value="HEPPP_synth_su1"/>
</dbReference>
<accession>A0ABT9C846</accession>
<keyword evidence="2" id="KW-1185">Reference proteome</keyword>
<protein>
    <submittedName>
        <fullName evidence="1">Heptaprenyl diphosphate synthase component 1</fullName>
    </submittedName>
</protein>
<evidence type="ECO:0000313" key="1">
    <source>
        <dbReference type="EMBL" id="MDO7905080.1"/>
    </source>
</evidence>
<name>A0ABT9C846_9BACL</name>
<dbReference type="Proteomes" id="UP001240171">
    <property type="component" value="Unassembled WGS sequence"/>
</dbReference>
<dbReference type="Gene3D" id="1.20.120.1450">
    <property type="match status" value="1"/>
</dbReference>
<dbReference type="RefSeq" id="WP_305022266.1">
    <property type="nucleotide sequence ID" value="NZ_JAUQTB010000001.1"/>
</dbReference>
<dbReference type="EMBL" id="JAUQTB010000001">
    <property type="protein sequence ID" value="MDO7905080.1"/>
    <property type="molecule type" value="Genomic_DNA"/>
</dbReference>
<proteinExistence type="predicted"/>
<sequence length="288" mass="33165">MKPYRVDQLTDKYIEYDMIQRHTDLPAQPDSRARLLAVFLERSSLQQNQEELYALSTSLVQMAMDTHDLIDVAKENRPESDMRSRQLKVLAGDYFSSRFYQLLAQAGQIDAISRLSEAVCEVNARKMSLYKAMTSSWMQAETYLREMVQLKMQLFLSFSSLMNDDDLRIWELLLEEFSRSETLAGELDAVGKPADSLFSYTRWIIMEQGSQEEQGKLAGGMMNQQEWDKLVAKYAVGHQIREQLQRSVDRIEVLVRDIHGSEGQAELLQAIRPYTVLLHASHSVVREG</sequence>
<organism evidence="1 2">
    <name type="scientific">Paenibacillus lacisoli</name>
    <dbReference type="NCBI Taxonomy" id="3064525"/>
    <lineage>
        <taxon>Bacteria</taxon>
        <taxon>Bacillati</taxon>
        <taxon>Bacillota</taxon>
        <taxon>Bacilli</taxon>
        <taxon>Bacillales</taxon>
        <taxon>Paenibacillaceae</taxon>
        <taxon>Paenibacillus</taxon>
    </lineage>
</organism>
<reference evidence="1 2" key="1">
    <citation type="submission" date="2023-07" db="EMBL/GenBank/DDBJ databases">
        <title>Paenibacillus sp. JX-17 nov. isolated from soil.</title>
        <authorList>
            <person name="Wan Y."/>
            <person name="Liu B."/>
        </authorList>
    </citation>
    <scope>NUCLEOTIDE SEQUENCE [LARGE SCALE GENOMIC DNA]</scope>
    <source>
        <strain evidence="1 2">JX-17</strain>
    </source>
</reference>
<comment type="caution">
    <text evidence="1">The sequence shown here is derived from an EMBL/GenBank/DDBJ whole genome shotgun (WGS) entry which is preliminary data.</text>
</comment>